<dbReference type="InParanoid" id="A0A409VHG6"/>
<dbReference type="EMBL" id="NHYE01005647">
    <property type="protein sequence ID" value="PPQ65714.1"/>
    <property type="molecule type" value="Genomic_DNA"/>
</dbReference>
<proteinExistence type="predicted"/>
<evidence type="ECO:0008006" key="3">
    <source>
        <dbReference type="Google" id="ProtNLM"/>
    </source>
</evidence>
<dbReference type="OrthoDB" id="3184970at2759"/>
<accession>A0A409VHG6</accession>
<sequence length="300" mass="33789">MTEKAPAKRISKHFSAQDADITIQSSDGVLFKLNRQNLGMNTGAFPGAEIATQEEIVYLTEPAKVLEIVFQFVYPRRHPTLGDIDFDTLLRVAEAVEKYEVFAAMNICEIRLHNYPEEYTGKVFLHALKHDYKDLVNKTAITFCREHSLDIVKALPSHCVIPWLEYVQTWDRLFDNVIQRIENLKSASDCNFSISERKGGAKNTIKTICPGCRLSLIYYFTKLGRIDDLSTVKVALESPLLLIAKVNRYKSKCDSCTNDTCSVYFSAMKKVLEDGIAGVPPFTHFLKPKGPSRSVAGTPK</sequence>
<dbReference type="AlphaFoldDB" id="A0A409VHG6"/>
<evidence type="ECO:0000313" key="1">
    <source>
        <dbReference type="EMBL" id="PPQ65714.1"/>
    </source>
</evidence>
<reference evidence="1 2" key="1">
    <citation type="journal article" date="2018" name="Evol. Lett.">
        <title>Horizontal gene cluster transfer increased hallucinogenic mushroom diversity.</title>
        <authorList>
            <person name="Reynolds H.T."/>
            <person name="Vijayakumar V."/>
            <person name="Gluck-Thaler E."/>
            <person name="Korotkin H.B."/>
            <person name="Matheny P.B."/>
            <person name="Slot J.C."/>
        </authorList>
    </citation>
    <scope>NUCLEOTIDE SEQUENCE [LARGE SCALE GENOMIC DNA]</scope>
    <source>
        <strain evidence="1 2">SRW20</strain>
    </source>
</reference>
<name>A0A409VHG6_9AGAR</name>
<dbReference type="STRING" id="231916.A0A409VHG6"/>
<comment type="caution">
    <text evidence="1">The sequence shown here is derived from an EMBL/GenBank/DDBJ whole genome shotgun (WGS) entry which is preliminary data.</text>
</comment>
<gene>
    <name evidence="1" type="ORF">CVT26_000330</name>
</gene>
<keyword evidence="2" id="KW-1185">Reference proteome</keyword>
<evidence type="ECO:0000313" key="2">
    <source>
        <dbReference type="Proteomes" id="UP000284706"/>
    </source>
</evidence>
<dbReference type="Proteomes" id="UP000284706">
    <property type="component" value="Unassembled WGS sequence"/>
</dbReference>
<organism evidence="1 2">
    <name type="scientific">Gymnopilus dilepis</name>
    <dbReference type="NCBI Taxonomy" id="231916"/>
    <lineage>
        <taxon>Eukaryota</taxon>
        <taxon>Fungi</taxon>
        <taxon>Dikarya</taxon>
        <taxon>Basidiomycota</taxon>
        <taxon>Agaricomycotina</taxon>
        <taxon>Agaricomycetes</taxon>
        <taxon>Agaricomycetidae</taxon>
        <taxon>Agaricales</taxon>
        <taxon>Agaricineae</taxon>
        <taxon>Hymenogastraceae</taxon>
        <taxon>Gymnopilus</taxon>
    </lineage>
</organism>
<protein>
    <recommendedName>
        <fullName evidence="3">BTB domain-containing protein</fullName>
    </recommendedName>
</protein>